<evidence type="ECO:0000313" key="2">
    <source>
        <dbReference type="EMBL" id="KAL0491245.1"/>
    </source>
</evidence>
<keyword evidence="1" id="KW-0812">Transmembrane</keyword>
<keyword evidence="1" id="KW-1133">Transmembrane helix</keyword>
<feature type="transmembrane region" description="Helical" evidence="1">
    <location>
        <begin position="77"/>
        <end position="96"/>
    </location>
</feature>
<feature type="transmembrane region" description="Helical" evidence="1">
    <location>
        <begin position="237"/>
        <end position="258"/>
    </location>
</feature>
<feature type="transmembrane region" description="Helical" evidence="1">
    <location>
        <begin position="102"/>
        <end position="122"/>
    </location>
</feature>
<reference evidence="2 3" key="1">
    <citation type="submission" date="2024-03" db="EMBL/GenBank/DDBJ databases">
        <title>The Acrasis kona genome and developmental transcriptomes reveal deep origins of eukaryotic multicellular pathways.</title>
        <authorList>
            <person name="Sheikh S."/>
            <person name="Fu C.-J."/>
            <person name="Brown M.W."/>
            <person name="Baldauf S.L."/>
        </authorList>
    </citation>
    <scope>NUCLEOTIDE SEQUENCE [LARGE SCALE GENOMIC DNA]</scope>
    <source>
        <strain evidence="2 3">ATCC MYA-3509</strain>
    </source>
</reference>
<name>A0AAW2ZP21_9EUKA</name>
<organism evidence="2 3">
    <name type="scientific">Acrasis kona</name>
    <dbReference type="NCBI Taxonomy" id="1008807"/>
    <lineage>
        <taxon>Eukaryota</taxon>
        <taxon>Discoba</taxon>
        <taxon>Heterolobosea</taxon>
        <taxon>Tetramitia</taxon>
        <taxon>Eutetramitia</taxon>
        <taxon>Acrasidae</taxon>
        <taxon>Acrasis</taxon>
    </lineage>
</organism>
<keyword evidence="3" id="KW-1185">Reference proteome</keyword>
<dbReference type="Gene3D" id="1.20.1260.100">
    <property type="entry name" value="TspO/MBR protein"/>
    <property type="match status" value="1"/>
</dbReference>
<dbReference type="AlphaFoldDB" id="A0AAW2ZP21"/>
<feature type="transmembrane region" description="Helical" evidence="1">
    <location>
        <begin position="143"/>
        <end position="166"/>
    </location>
</feature>
<sequence>MPDTISALDLLSFIGTIVANFLIGTNQERSVADISHKNPNRFVPSDGTFAIWGVIYTLLTVFVIFRQFKGSQPNYQSVGILFTLTNILNPLWIFFWVNERYYMAQIMITLLLITLIITYARADVKYGQDNNKSFIDTLAINSPFSMYLAWLCVATIVGAAVTISRYIQPVRSETTKVHLFGIDDELWSVIMQAAVITLTVLMAYLKKDFIFAAVATWALYGIRSNNLNNFPNVSQMAGYGSAICAITCALAFLSTFVGKKSKKL</sequence>
<feature type="transmembrane region" description="Helical" evidence="1">
    <location>
        <begin position="7"/>
        <end position="27"/>
    </location>
</feature>
<comment type="caution">
    <text evidence="2">The sequence shown here is derived from an EMBL/GenBank/DDBJ whole genome shotgun (WGS) entry which is preliminary data.</text>
</comment>
<protein>
    <recommendedName>
        <fullName evidence="4">Tryptophan-rich sensory protein</fullName>
    </recommendedName>
</protein>
<accession>A0AAW2ZP21</accession>
<gene>
    <name evidence="2" type="ORF">AKO1_009943</name>
</gene>
<dbReference type="PANTHER" id="PTHR33802">
    <property type="entry name" value="SI:CH211-161H7.5-RELATED"/>
    <property type="match status" value="1"/>
</dbReference>
<feature type="transmembrane region" description="Helical" evidence="1">
    <location>
        <begin position="186"/>
        <end position="204"/>
    </location>
</feature>
<feature type="transmembrane region" description="Helical" evidence="1">
    <location>
        <begin position="47"/>
        <end position="65"/>
    </location>
</feature>
<evidence type="ECO:0008006" key="4">
    <source>
        <dbReference type="Google" id="ProtNLM"/>
    </source>
</evidence>
<proteinExistence type="predicted"/>
<dbReference type="Proteomes" id="UP001431209">
    <property type="component" value="Unassembled WGS sequence"/>
</dbReference>
<dbReference type="PANTHER" id="PTHR33802:SF1">
    <property type="entry name" value="XK-RELATED PROTEIN"/>
    <property type="match status" value="1"/>
</dbReference>
<dbReference type="InterPro" id="IPR038330">
    <property type="entry name" value="TspO/MBR-related_sf"/>
</dbReference>
<keyword evidence="1" id="KW-0472">Membrane</keyword>
<dbReference type="EMBL" id="JAOPGA020001779">
    <property type="protein sequence ID" value="KAL0491245.1"/>
    <property type="molecule type" value="Genomic_DNA"/>
</dbReference>
<evidence type="ECO:0000256" key="1">
    <source>
        <dbReference type="SAM" id="Phobius"/>
    </source>
</evidence>
<evidence type="ECO:0000313" key="3">
    <source>
        <dbReference type="Proteomes" id="UP001431209"/>
    </source>
</evidence>